<name>A0ACB8WFS8_9TELE</name>
<sequence length="687" mass="77369">FPKVCQKKKMPTEVKQRKKPQKQSDEVSETSSANCKGEAGKAAKSSLDVRSVMCLLSLAACGALSWVVLQQNERFSDIEEKYHFLQGKTSSLFEMEEEVLKVSKKLAASEDDLQEALSTVSLATRLQQDIATLHTAVMVMQADENSASRDLQTVNAHFLKVTETWQERLATISSDLAALKAESREAHAGATEQVNEAERRARKLAERLEELEDSTKRNARAMERAEEDDAKRAQDQLDWNTKQIHNLETQISSFNKRESELSSQLQEHIPRALECEKYLPQVEEAVRSILKLRGDLSGAEKRLEEVTLQVFGTEDSMLKGLNEILEIRQELDTLQAQNSILKMKNELSVVKEAVRELTMVLRENSVGSLKDSDALEEDEEEDEEWDTLKPAICTDIYSHIEICAPFLQDKQLLYLSTRVLYVLFQCESIQPMLEGLQGQRGGLQPHLEGFQQDVGRLKEWASGLNEKRAQLKTSLTALRDAVGQIEERTSAIAKDFANKVASVRTDVRRMDGLQSELQSLLTQVGELEDKTTQVEHNMVKRIGDVLASSIDRVSNLRAASERNSQAVEQLRRRIPELAATDNEISERLRELESGRARLIRTVTFASDLKPKVATIRRDFGAFEPQLSDLTLRIGRLAEDLMKREEEIAELRQTLANLTAVEGDLSVTTKQVGEIADISDIGEMHRPT</sequence>
<dbReference type="Proteomes" id="UP000831701">
    <property type="component" value="Chromosome 10"/>
</dbReference>
<evidence type="ECO:0000313" key="2">
    <source>
        <dbReference type="Proteomes" id="UP000831701"/>
    </source>
</evidence>
<reference evidence="1" key="1">
    <citation type="submission" date="2022-04" db="EMBL/GenBank/DDBJ databases">
        <title>Jade perch genome.</title>
        <authorList>
            <person name="Chao B."/>
        </authorList>
    </citation>
    <scope>NUCLEOTIDE SEQUENCE</scope>
    <source>
        <strain evidence="1">CB-2022</strain>
    </source>
</reference>
<protein>
    <submittedName>
        <fullName evidence="1">Uncharacterized protein</fullName>
    </submittedName>
</protein>
<gene>
    <name evidence="1" type="ORF">L3Q82_009383</name>
</gene>
<proteinExistence type="predicted"/>
<organism evidence="1 2">
    <name type="scientific">Scortum barcoo</name>
    <name type="common">barcoo grunter</name>
    <dbReference type="NCBI Taxonomy" id="214431"/>
    <lineage>
        <taxon>Eukaryota</taxon>
        <taxon>Metazoa</taxon>
        <taxon>Chordata</taxon>
        <taxon>Craniata</taxon>
        <taxon>Vertebrata</taxon>
        <taxon>Euteleostomi</taxon>
        <taxon>Actinopterygii</taxon>
        <taxon>Neopterygii</taxon>
        <taxon>Teleostei</taxon>
        <taxon>Neoteleostei</taxon>
        <taxon>Acanthomorphata</taxon>
        <taxon>Eupercaria</taxon>
        <taxon>Centrarchiformes</taxon>
        <taxon>Terapontoidei</taxon>
        <taxon>Terapontidae</taxon>
        <taxon>Scortum</taxon>
    </lineage>
</organism>
<feature type="non-terminal residue" evidence="1">
    <location>
        <position position="1"/>
    </location>
</feature>
<dbReference type="EMBL" id="CM041540">
    <property type="protein sequence ID" value="KAI3366708.1"/>
    <property type="molecule type" value="Genomic_DNA"/>
</dbReference>
<comment type="caution">
    <text evidence="1">The sequence shown here is derived from an EMBL/GenBank/DDBJ whole genome shotgun (WGS) entry which is preliminary data.</text>
</comment>
<accession>A0ACB8WFS8</accession>
<keyword evidence="2" id="KW-1185">Reference proteome</keyword>
<evidence type="ECO:0000313" key="1">
    <source>
        <dbReference type="EMBL" id="KAI3366708.1"/>
    </source>
</evidence>